<sequence>MQERLSNRLREARIVLGLTQAEAASAIGIKQPMLHRAETSMEISSNRLLQIVDYYVNQRKINPAWLLSEPNLAFDIFAGEDKADEQKLRLLKGFLETLDGIDKTDETGK</sequence>
<dbReference type="OrthoDB" id="3831186at2"/>
<dbReference type="PROSITE" id="PS50943">
    <property type="entry name" value="HTH_CROC1"/>
    <property type="match status" value="1"/>
</dbReference>
<dbReference type="KEGG" id="spir:CWM47_27835"/>
<evidence type="ECO:0000313" key="3">
    <source>
        <dbReference type="Proteomes" id="UP000232883"/>
    </source>
</evidence>
<dbReference type="GO" id="GO:0003677">
    <property type="term" value="F:DNA binding"/>
    <property type="evidence" value="ECO:0007669"/>
    <property type="project" value="InterPro"/>
</dbReference>
<dbReference type="CDD" id="cd00093">
    <property type="entry name" value="HTH_XRE"/>
    <property type="match status" value="1"/>
</dbReference>
<feature type="domain" description="HTH cro/C1-type" evidence="1">
    <location>
        <begin position="9"/>
        <end position="61"/>
    </location>
</feature>
<dbReference type="Pfam" id="PF01381">
    <property type="entry name" value="HTH_3"/>
    <property type="match status" value="1"/>
</dbReference>
<dbReference type="AlphaFoldDB" id="A0A2K8Z610"/>
<dbReference type="InterPro" id="IPR001387">
    <property type="entry name" value="Cro/C1-type_HTH"/>
</dbReference>
<name>A0A2K8Z610_9BACT</name>
<dbReference type="SUPFAM" id="SSF47413">
    <property type="entry name" value="lambda repressor-like DNA-binding domains"/>
    <property type="match status" value="1"/>
</dbReference>
<gene>
    <name evidence="2" type="ORF">CWM47_27835</name>
</gene>
<evidence type="ECO:0000313" key="2">
    <source>
        <dbReference type="EMBL" id="AUD05326.1"/>
    </source>
</evidence>
<dbReference type="Gene3D" id="1.10.260.40">
    <property type="entry name" value="lambda repressor-like DNA-binding domains"/>
    <property type="match status" value="1"/>
</dbReference>
<organism evidence="2 3">
    <name type="scientific">Spirosoma pollinicola</name>
    <dbReference type="NCBI Taxonomy" id="2057025"/>
    <lineage>
        <taxon>Bacteria</taxon>
        <taxon>Pseudomonadati</taxon>
        <taxon>Bacteroidota</taxon>
        <taxon>Cytophagia</taxon>
        <taxon>Cytophagales</taxon>
        <taxon>Cytophagaceae</taxon>
        <taxon>Spirosoma</taxon>
    </lineage>
</organism>
<keyword evidence="3" id="KW-1185">Reference proteome</keyword>
<evidence type="ECO:0000259" key="1">
    <source>
        <dbReference type="PROSITE" id="PS50943"/>
    </source>
</evidence>
<accession>A0A2K8Z610</accession>
<proteinExistence type="predicted"/>
<protein>
    <recommendedName>
        <fullName evidence="1">HTH cro/C1-type domain-containing protein</fullName>
    </recommendedName>
</protein>
<dbReference type="Proteomes" id="UP000232883">
    <property type="component" value="Chromosome"/>
</dbReference>
<reference evidence="2 3" key="1">
    <citation type="submission" date="2017-11" db="EMBL/GenBank/DDBJ databases">
        <title>Taxonomic description and genome sequences of Spirosoma HA7 sp. nov., isolated from pollen microhabitat of Corylus avellana.</title>
        <authorList>
            <person name="Ambika Manirajan B."/>
            <person name="Suarez C."/>
            <person name="Ratering S."/>
            <person name="Geissler-Plaum R."/>
            <person name="Cardinale M."/>
            <person name="Sylvia S."/>
        </authorList>
    </citation>
    <scope>NUCLEOTIDE SEQUENCE [LARGE SCALE GENOMIC DNA]</scope>
    <source>
        <strain evidence="2 3">HA7</strain>
    </source>
</reference>
<dbReference type="EMBL" id="CP025096">
    <property type="protein sequence ID" value="AUD05326.1"/>
    <property type="molecule type" value="Genomic_DNA"/>
</dbReference>
<dbReference type="InterPro" id="IPR010982">
    <property type="entry name" value="Lambda_DNA-bd_dom_sf"/>
</dbReference>
<dbReference type="RefSeq" id="WP_100991886.1">
    <property type="nucleotide sequence ID" value="NZ_CP025096.1"/>
</dbReference>